<name>A0ABS5QP87_9LACO</name>
<dbReference type="RefSeq" id="WP_213819547.1">
    <property type="nucleotide sequence ID" value="NZ_JAAMFI010000001.1"/>
</dbReference>
<keyword evidence="3" id="KW-1185">Reference proteome</keyword>
<evidence type="ECO:0000313" key="3">
    <source>
        <dbReference type="Proteomes" id="UP001519418"/>
    </source>
</evidence>
<proteinExistence type="predicted"/>
<keyword evidence="1" id="KW-1133">Transmembrane helix</keyword>
<keyword evidence="1" id="KW-0472">Membrane</keyword>
<evidence type="ECO:0000256" key="1">
    <source>
        <dbReference type="SAM" id="Phobius"/>
    </source>
</evidence>
<protein>
    <submittedName>
        <fullName evidence="2">Uncharacterized protein</fullName>
    </submittedName>
</protein>
<dbReference type="EMBL" id="JAAMFI010000001">
    <property type="protein sequence ID" value="MBS9334956.1"/>
    <property type="molecule type" value="Genomic_DNA"/>
</dbReference>
<sequence>MKKLSLEKMNPKNFSKKTKWIAGIIVLVVLLLAIAGFSYKAYEDTQRLSGTYTYKEGGTAIKFNKDSYKLYSKTNKSETLSGHYYVKDNVLVLLYDKDSTAAKEGGIRGVAFQLSNNKKRINLQGSTYKK</sequence>
<accession>A0ABS5QP87</accession>
<dbReference type="Proteomes" id="UP001519418">
    <property type="component" value="Unassembled WGS sequence"/>
</dbReference>
<evidence type="ECO:0000313" key="2">
    <source>
        <dbReference type="EMBL" id="MBS9334956.1"/>
    </source>
</evidence>
<comment type="caution">
    <text evidence="2">The sequence shown here is derived from an EMBL/GenBank/DDBJ whole genome shotgun (WGS) entry which is preliminary data.</text>
</comment>
<keyword evidence="1" id="KW-0812">Transmembrane</keyword>
<organism evidence="2 3">
    <name type="scientific">Fructobacillus papyriferae</name>
    <dbReference type="NCBI Taxonomy" id="2713171"/>
    <lineage>
        <taxon>Bacteria</taxon>
        <taxon>Bacillati</taxon>
        <taxon>Bacillota</taxon>
        <taxon>Bacilli</taxon>
        <taxon>Lactobacillales</taxon>
        <taxon>Lactobacillaceae</taxon>
        <taxon>Fructobacillus</taxon>
    </lineage>
</organism>
<gene>
    <name evidence="2" type="ORF">G6R27_02735</name>
</gene>
<feature type="transmembrane region" description="Helical" evidence="1">
    <location>
        <begin position="20"/>
        <end position="39"/>
    </location>
</feature>
<reference evidence="2 3" key="1">
    <citation type="submission" date="2020-02" db="EMBL/GenBank/DDBJ databases">
        <title>Fructobacillus sp. isolated from paper mulberry of Taiwan.</title>
        <authorList>
            <person name="Lin S.-T."/>
        </authorList>
    </citation>
    <scope>NUCLEOTIDE SEQUENCE [LARGE SCALE GENOMIC DNA]</scope>
    <source>
        <strain evidence="2 3">M1-10</strain>
    </source>
</reference>